<dbReference type="GO" id="GO:0008270">
    <property type="term" value="F:zinc ion binding"/>
    <property type="evidence" value="ECO:0007669"/>
    <property type="project" value="InterPro"/>
</dbReference>
<keyword evidence="1" id="KW-0645">Protease</keyword>
<dbReference type="EMBL" id="CP042425">
    <property type="protein sequence ID" value="QEL13710.1"/>
    <property type="molecule type" value="Genomic_DNA"/>
</dbReference>
<evidence type="ECO:0000313" key="7">
    <source>
        <dbReference type="EMBL" id="QEL13710.1"/>
    </source>
</evidence>
<organism evidence="7 8">
    <name type="scientific">Limnoglobus roseus</name>
    <dbReference type="NCBI Taxonomy" id="2598579"/>
    <lineage>
        <taxon>Bacteria</taxon>
        <taxon>Pseudomonadati</taxon>
        <taxon>Planctomycetota</taxon>
        <taxon>Planctomycetia</taxon>
        <taxon>Gemmatales</taxon>
        <taxon>Gemmataceae</taxon>
        <taxon>Limnoglobus</taxon>
    </lineage>
</organism>
<sequence length="643" mass="65652">MHRLSRTILNLESLDGRIVPAVNLQFDYSLDTSGFFNDPAKRAALEEAGAELVSRLDANFDALTPTGGNTWSLLLNNPSSGVQTEIANPTIAANTIVVYAGAYHLDGAEAGEGGFGGYKAGGDSNWLKEVQTRGTTGFSLWGGSLAFDLDQNWNFSSDAPARGQTDFHTVATHELGHLLGFGTASQYFNLVSGNTFTGANATAADGGVAPHVSSDHAHFAQGTQYQGQETSLQPFLVSGKRYGFTNLDYAVLQDIGWTVNATASSPPTTTAPIVSAPIVPASPPVVSTSPPVVPPTVPPALPTGQTAITSDLLAISKPDGSVQLYRMNASNQLAPVGAAYYPFGATTTAIRSAIADVTGDGNPDLIFAAGPGSGSQLRVIDGQTGADVGGTFSAFESGYTGGLFVAAADVDGDGHADVIITPDQGGGGRVMVFSYASGAPKTIANFFGIDDPNFRGGARVAAADINGDGRADIVVGAGFGGGPRVAIFDGSTVTTSPKKLVNDFFAFSGPDLAGLRNGIYIAAGDLNGDGKAEVIFGGGPGGGPRVTVLDGATLVANPTAAVANPLANFFAFDAGERGGVRPAVRDVDKDGKLDLIVGSGERLPAAVRVYTAATTSWTGGQPGAGYYSEPFGYTSIADGIYVG</sequence>
<feature type="domain" description="Peptidase M10 metallopeptidase" evidence="6">
    <location>
        <begin position="141"/>
        <end position="183"/>
    </location>
</feature>
<protein>
    <submittedName>
        <fullName evidence="7">VCBS repeat-containing protein</fullName>
    </submittedName>
</protein>
<keyword evidence="8" id="KW-1185">Reference proteome</keyword>
<dbReference type="PANTHER" id="PTHR44103">
    <property type="entry name" value="PROPROTEIN CONVERTASE P"/>
    <property type="match status" value="1"/>
</dbReference>
<dbReference type="InterPro" id="IPR001818">
    <property type="entry name" value="Pept_M10_metallopeptidase"/>
</dbReference>
<accession>A0A5C1A4V5</accession>
<dbReference type="KEGG" id="lrs:PX52LOC_00568"/>
<gene>
    <name evidence="7" type="ORF">PX52LOC_00568</name>
</gene>
<dbReference type="AlphaFoldDB" id="A0A5C1A4V5"/>
<evidence type="ECO:0000256" key="1">
    <source>
        <dbReference type="ARBA" id="ARBA00022670"/>
    </source>
</evidence>
<dbReference type="Gene3D" id="2.130.10.130">
    <property type="entry name" value="Integrin alpha, N-terminal"/>
    <property type="match status" value="2"/>
</dbReference>
<evidence type="ECO:0000256" key="3">
    <source>
        <dbReference type="ARBA" id="ARBA00022729"/>
    </source>
</evidence>
<dbReference type="GO" id="GO:0006508">
    <property type="term" value="P:proteolysis"/>
    <property type="evidence" value="ECO:0007669"/>
    <property type="project" value="UniProtKB-KW"/>
</dbReference>
<dbReference type="Proteomes" id="UP000324974">
    <property type="component" value="Chromosome"/>
</dbReference>
<name>A0A5C1A4V5_9BACT</name>
<evidence type="ECO:0000259" key="6">
    <source>
        <dbReference type="Pfam" id="PF00413"/>
    </source>
</evidence>
<dbReference type="Pfam" id="PF00413">
    <property type="entry name" value="Peptidase_M10"/>
    <property type="match status" value="1"/>
</dbReference>
<dbReference type="GO" id="GO:0031012">
    <property type="term" value="C:extracellular matrix"/>
    <property type="evidence" value="ECO:0007669"/>
    <property type="project" value="InterPro"/>
</dbReference>
<evidence type="ECO:0000256" key="5">
    <source>
        <dbReference type="ARBA" id="ARBA00022833"/>
    </source>
</evidence>
<proteinExistence type="predicted"/>
<reference evidence="8" key="1">
    <citation type="submission" date="2019-08" db="EMBL/GenBank/DDBJ databases">
        <title>Limnoglobus roseus gen. nov., sp. nov., a novel freshwater planctomycete with a giant genome from the family Gemmataceae.</title>
        <authorList>
            <person name="Kulichevskaya I.S."/>
            <person name="Naumoff D.G."/>
            <person name="Miroshnikov K."/>
            <person name="Ivanova A."/>
            <person name="Philippov D.A."/>
            <person name="Hakobyan A."/>
            <person name="Rijpstra I.C."/>
            <person name="Sinninghe Damste J.S."/>
            <person name="Liesack W."/>
            <person name="Dedysh S.N."/>
        </authorList>
    </citation>
    <scope>NUCLEOTIDE SEQUENCE [LARGE SCALE GENOMIC DNA]</scope>
    <source>
        <strain evidence="8">PX52</strain>
    </source>
</reference>
<dbReference type="SUPFAM" id="SSF69318">
    <property type="entry name" value="Integrin alpha N-terminal domain"/>
    <property type="match status" value="1"/>
</dbReference>
<dbReference type="PANTHER" id="PTHR44103:SF1">
    <property type="entry name" value="PROPROTEIN CONVERTASE P"/>
    <property type="match status" value="1"/>
</dbReference>
<keyword evidence="4" id="KW-0378">Hydrolase</keyword>
<dbReference type="Pfam" id="PF13517">
    <property type="entry name" value="FG-GAP_3"/>
    <property type="match status" value="2"/>
</dbReference>
<evidence type="ECO:0000256" key="2">
    <source>
        <dbReference type="ARBA" id="ARBA00022723"/>
    </source>
</evidence>
<dbReference type="InterPro" id="IPR013517">
    <property type="entry name" value="FG-GAP"/>
</dbReference>
<dbReference type="SUPFAM" id="SSF55486">
    <property type="entry name" value="Metalloproteases ('zincins'), catalytic domain"/>
    <property type="match status" value="1"/>
</dbReference>
<dbReference type="InterPro" id="IPR028994">
    <property type="entry name" value="Integrin_alpha_N"/>
</dbReference>
<keyword evidence="3" id="KW-0732">Signal</keyword>
<dbReference type="Gene3D" id="3.40.390.10">
    <property type="entry name" value="Collagenase (Catalytic Domain)"/>
    <property type="match status" value="1"/>
</dbReference>
<keyword evidence="2" id="KW-0479">Metal-binding</keyword>
<dbReference type="OrthoDB" id="8198236at2"/>
<evidence type="ECO:0000313" key="8">
    <source>
        <dbReference type="Proteomes" id="UP000324974"/>
    </source>
</evidence>
<dbReference type="InterPro" id="IPR024079">
    <property type="entry name" value="MetalloPept_cat_dom_sf"/>
</dbReference>
<keyword evidence="5" id="KW-0862">Zinc</keyword>
<dbReference type="GO" id="GO:0004222">
    <property type="term" value="F:metalloendopeptidase activity"/>
    <property type="evidence" value="ECO:0007669"/>
    <property type="project" value="InterPro"/>
</dbReference>
<evidence type="ECO:0000256" key="4">
    <source>
        <dbReference type="ARBA" id="ARBA00022801"/>
    </source>
</evidence>